<keyword evidence="1" id="KW-0614">Plasmid</keyword>
<dbReference type="NCBIfam" id="NF047830">
    <property type="entry name" value="lanti_ElxA"/>
    <property type="match status" value="1"/>
</dbReference>
<sequence>MNNSLFDLNLNKGVETQKSDLSPQSASVLKTSIKVSKKYCKGVTLTCGCNITGGK</sequence>
<proteinExistence type="predicted"/>
<geneLocation type="plasmid" evidence="1 2">
    <name>unnamed2</name>
</geneLocation>
<dbReference type="RefSeq" id="WP_341637020.1">
    <property type="nucleotide sequence ID" value="NZ_CP133008.1"/>
</dbReference>
<dbReference type="EMBL" id="CP133008">
    <property type="protein sequence ID" value="WZG10734.1"/>
    <property type="molecule type" value="Genomic_DNA"/>
</dbReference>
<evidence type="ECO:0000313" key="2">
    <source>
        <dbReference type="Proteomes" id="UP001468345"/>
    </source>
</evidence>
<protein>
    <submittedName>
        <fullName evidence="1">ElkA</fullName>
    </submittedName>
</protein>
<organism evidence="1 2">
    <name type="scientific">Staphylococcus casei</name>
    <dbReference type="NCBI Taxonomy" id="201828"/>
    <lineage>
        <taxon>Bacteria</taxon>
        <taxon>Bacillati</taxon>
        <taxon>Bacillota</taxon>
        <taxon>Bacilli</taxon>
        <taxon>Bacillales</taxon>
        <taxon>Staphylococcaceae</taxon>
        <taxon>Staphylococcus</taxon>
    </lineage>
</organism>
<name>A0ABZ2WEX4_9STAP</name>
<dbReference type="Proteomes" id="UP001468345">
    <property type="component" value="Plasmid unnamed2"/>
</dbReference>
<reference evidence="1 2" key="1">
    <citation type="journal article" date="2024" name="ISME J.">
        <title>Staphylococcus epidermidis bacteriocin A37 kills natural competitors with a unique mechanism of action.</title>
        <authorList>
            <person name="Puls J.S."/>
            <person name="Winnerling B."/>
            <person name="Power J.J."/>
            <person name="Kruger A.M."/>
            <person name="Brajtenbach D."/>
            <person name="Johnson M."/>
            <person name="Bilici K."/>
            <person name="Camus L."/>
            <person name="Fliesswasser T."/>
            <person name="Schneider T."/>
            <person name="Sahl H.G."/>
            <person name="Ghosal D."/>
            <person name="Kubitscheck U."/>
            <person name="Heilbronner S."/>
            <person name="Grein F."/>
        </authorList>
    </citation>
    <scope>NUCLEOTIDE SEQUENCE [LARGE SCALE GENOMIC DNA]</scope>
    <source>
        <strain evidence="1 2">SCK7</strain>
    </source>
</reference>
<evidence type="ECO:0000313" key="1">
    <source>
        <dbReference type="EMBL" id="WZG10734.1"/>
    </source>
</evidence>
<gene>
    <name evidence="1" type="primary">elkA</name>
    <name evidence="1" type="ORF">SHJJP9002_002710</name>
</gene>
<accession>A0ABZ2WEX4</accession>
<keyword evidence="2" id="KW-1185">Reference proteome</keyword>